<accession>A0A834WWM2</accession>
<dbReference type="AlphaFoldDB" id="A0A834WWM2"/>
<protein>
    <submittedName>
        <fullName evidence="2">Uncharacterized protein</fullName>
    </submittedName>
</protein>
<name>A0A834WWM2_9FABA</name>
<evidence type="ECO:0000256" key="1">
    <source>
        <dbReference type="SAM" id="MobiDB-lite"/>
    </source>
</evidence>
<keyword evidence="3" id="KW-1185">Reference proteome</keyword>
<gene>
    <name evidence="2" type="ORF">G2W53_015910</name>
</gene>
<reference evidence="2" key="1">
    <citation type="submission" date="2020-09" db="EMBL/GenBank/DDBJ databases">
        <title>Genome-Enabled Discovery of Anthraquinone Biosynthesis in Senna tora.</title>
        <authorList>
            <person name="Kang S.-H."/>
            <person name="Pandey R.P."/>
            <person name="Lee C.-M."/>
            <person name="Sim J.-S."/>
            <person name="Jeong J.-T."/>
            <person name="Choi B.-S."/>
            <person name="Jung M."/>
            <person name="Ginzburg D."/>
            <person name="Zhao K."/>
            <person name="Won S.Y."/>
            <person name="Oh T.-J."/>
            <person name="Yu Y."/>
            <person name="Kim N.-H."/>
            <person name="Lee O.R."/>
            <person name="Lee T.-H."/>
            <person name="Bashyal P."/>
            <person name="Kim T.-S."/>
            <person name="Lee W.-H."/>
            <person name="Kawkins C."/>
            <person name="Kim C.-K."/>
            <person name="Kim J.S."/>
            <person name="Ahn B.O."/>
            <person name="Rhee S.Y."/>
            <person name="Sohng J.K."/>
        </authorList>
    </citation>
    <scope>NUCLEOTIDE SEQUENCE</scope>
    <source>
        <tissue evidence="2">Leaf</tissue>
    </source>
</reference>
<evidence type="ECO:0000313" key="2">
    <source>
        <dbReference type="EMBL" id="KAF7833577.1"/>
    </source>
</evidence>
<sequence>MSTNTVRPGEKAPDARKFQIRMDKRLKSAGTQPSKPPTFERGPRKAGTDARNQEARSEERKIQLKA</sequence>
<proteinExistence type="predicted"/>
<dbReference type="Proteomes" id="UP000634136">
    <property type="component" value="Unassembled WGS sequence"/>
</dbReference>
<organism evidence="2 3">
    <name type="scientific">Senna tora</name>
    <dbReference type="NCBI Taxonomy" id="362788"/>
    <lineage>
        <taxon>Eukaryota</taxon>
        <taxon>Viridiplantae</taxon>
        <taxon>Streptophyta</taxon>
        <taxon>Embryophyta</taxon>
        <taxon>Tracheophyta</taxon>
        <taxon>Spermatophyta</taxon>
        <taxon>Magnoliopsida</taxon>
        <taxon>eudicotyledons</taxon>
        <taxon>Gunneridae</taxon>
        <taxon>Pentapetalae</taxon>
        <taxon>rosids</taxon>
        <taxon>fabids</taxon>
        <taxon>Fabales</taxon>
        <taxon>Fabaceae</taxon>
        <taxon>Caesalpinioideae</taxon>
        <taxon>Cassia clade</taxon>
        <taxon>Senna</taxon>
    </lineage>
</organism>
<dbReference type="EMBL" id="JAAIUW010000005">
    <property type="protein sequence ID" value="KAF7833577.1"/>
    <property type="molecule type" value="Genomic_DNA"/>
</dbReference>
<feature type="region of interest" description="Disordered" evidence="1">
    <location>
        <begin position="23"/>
        <end position="66"/>
    </location>
</feature>
<comment type="caution">
    <text evidence="2">The sequence shown here is derived from an EMBL/GenBank/DDBJ whole genome shotgun (WGS) entry which is preliminary data.</text>
</comment>
<evidence type="ECO:0000313" key="3">
    <source>
        <dbReference type="Proteomes" id="UP000634136"/>
    </source>
</evidence>
<feature type="compositionally biased region" description="Basic and acidic residues" evidence="1">
    <location>
        <begin position="41"/>
        <end position="66"/>
    </location>
</feature>